<dbReference type="SUPFAM" id="SSF46785">
    <property type="entry name" value="Winged helix' DNA-binding domain"/>
    <property type="match status" value="1"/>
</dbReference>
<dbReference type="PRINTS" id="PR00778">
    <property type="entry name" value="HTHARSR"/>
</dbReference>
<evidence type="ECO:0000256" key="3">
    <source>
        <dbReference type="ARBA" id="ARBA00023163"/>
    </source>
</evidence>
<dbReference type="InterPro" id="IPR047796">
    <property type="entry name" value="SdpR-like_repress"/>
</dbReference>
<dbReference type="AlphaFoldDB" id="A0A0X8VBD1"/>
<dbReference type="InterPro" id="IPR011991">
    <property type="entry name" value="ArsR-like_HTH"/>
</dbReference>
<evidence type="ECO:0000313" key="6">
    <source>
        <dbReference type="EMBL" id="SHE77722.1"/>
    </source>
</evidence>
<dbReference type="NCBIfam" id="NF033788">
    <property type="entry name" value="HTH_metalloreg"/>
    <property type="match status" value="1"/>
</dbReference>
<dbReference type="Proteomes" id="UP000184204">
    <property type="component" value="Unassembled WGS sequence"/>
</dbReference>
<dbReference type="NCBIfam" id="NF033789">
    <property type="entry name" value="repress_SdpR"/>
    <property type="match status" value="1"/>
</dbReference>
<keyword evidence="1" id="KW-0805">Transcription regulation</keyword>
<evidence type="ECO:0000313" key="8">
    <source>
        <dbReference type="Proteomes" id="UP000184204"/>
    </source>
</evidence>
<dbReference type="InterPro" id="IPR036388">
    <property type="entry name" value="WH-like_DNA-bd_sf"/>
</dbReference>
<dbReference type="Proteomes" id="UP000068026">
    <property type="component" value="Chromosome"/>
</dbReference>
<reference evidence="8" key="4">
    <citation type="submission" date="2016-11" db="EMBL/GenBank/DDBJ databases">
        <authorList>
            <person name="Jaros S."/>
            <person name="Januszkiewicz K."/>
            <person name="Wedrychowicz H."/>
        </authorList>
    </citation>
    <scope>NUCLEOTIDE SEQUENCE [LARGE SCALE GENOMIC DNA]</scope>
    <source>
        <strain evidence="8">DSM 1682</strain>
    </source>
</reference>
<organism evidence="6 8">
    <name type="scientific">Anaerotignum propionicum DSM 1682</name>
    <dbReference type="NCBI Taxonomy" id="991789"/>
    <lineage>
        <taxon>Bacteria</taxon>
        <taxon>Bacillati</taxon>
        <taxon>Bacillota</taxon>
        <taxon>Clostridia</taxon>
        <taxon>Lachnospirales</taxon>
        <taxon>Anaerotignaceae</taxon>
        <taxon>Anaerotignum</taxon>
    </lineage>
</organism>
<reference evidence="6" key="3">
    <citation type="submission" date="2016-11" db="EMBL/GenBank/DDBJ databases">
        <authorList>
            <person name="Varghese N."/>
            <person name="Submissions S."/>
        </authorList>
    </citation>
    <scope>NUCLEOTIDE SEQUENCE</scope>
    <source>
        <strain evidence="6">DSM 1682</strain>
    </source>
</reference>
<dbReference type="InterPro" id="IPR036390">
    <property type="entry name" value="WH_DNA-bd_sf"/>
</dbReference>
<dbReference type="PROSITE" id="PS50987">
    <property type="entry name" value="HTH_ARSR_2"/>
    <property type="match status" value="1"/>
</dbReference>
<dbReference type="InterPro" id="IPR051081">
    <property type="entry name" value="HTH_MetalResp_TranReg"/>
</dbReference>
<dbReference type="PANTHER" id="PTHR33154:SF33">
    <property type="entry name" value="TRANSCRIPTIONAL REPRESSOR SDPR"/>
    <property type="match status" value="1"/>
</dbReference>
<dbReference type="InterPro" id="IPR001845">
    <property type="entry name" value="HTH_ArsR_DNA-bd_dom"/>
</dbReference>
<keyword evidence="7" id="KW-1185">Reference proteome</keyword>
<dbReference type="EMBL" id="FQUA01000007">
    <property type="protein sequence ID" value="SHE77722.1"/>
    <property type="molecule type" value="Genomic_DNA"/>
</dbReference>
<reference evidence="5 7" key="1">
    <citation type="journal article" date="2016" name="Genome Announc.">
        <title>Complete Genome Sequence of the Amino Acid-Fermenting Clostridium propionicum X2 (DSM 1682).</title>
        <authorList>
            <person name="Poehlein A."/>
            <person name="Schlien K."/>
            <person name="Chowdhury N.P."/>
            <person name="Gottschalk G."/>
            <person name="Buckel W."/>
            <person name="Daniel R."/>
        </authorList>
    </citation>
    <scope>NUCLEOTIDE SEQUENCE [LARGE SCALE GENOMIC DNA]</scope>
    <source>
        <strain evidence="5 7">X2</strain>
    </source>
</reference>
<feature type="domain" description="HTH arsR-type" evidence="4">
    <location>
        <begin position="1"/>
        <end position="95"/>
    </location>
</feature>
<reference evidence="7" key="2">
    <citation type="submission" date="2016-01" db="EMBL/GenBank/DDBJ databases">
        <authorList>
            <person name="Poehlein A."/>
            <person name="Schlien K."/>
            <person name="Gottschalk G."/>
            <person name="Buckel W."/>
            <person name="Daniel R."/>
        </authorList>
    </citation>
    <scope>NUCLEOTIDE SEQUENCE [LARGE SCALE GENOMIC DNA]</scope>
    <source>
        <strain evidence="7">X2</strain>
    </source>
</reference>
<dbReference type="SMART" id="SM00418">
    <property type="entry name" value="HTH_ARSR"/>
    <property type="match status" value="1"/>
</dbReference>
<gene>
    <name evidence="5" type="primary">sdpR</name>
    <name evidence="5" type="ORF">CPRO_03640</name>
    <name evidence="6" type="ORF">SAMN02745151_01746</name>
</gene>
<dbReference type="CDD" id="cd00090">
    <property type="entry name" value="HTH_ARSR"/>
    <property type="match status" value="1"/>
</dbReference>
<accession>A0A0X8VBD1</accession>
<dbReference type="KEGG" id="cpro:CPRO_03640"/>
<sequence>MKWGDDMGLQQTLKAIGDPTRREILLLLKTGEKTAGEIGERFEATGATISHHLSVLKNAGLIMDEKKGKYIYYELNMTVFEEILSWITAFTGGDKNE</sequence>
<evidence type="ECO:0000313" key="7">
    <source>
        <dbReference type="Proteomes" id="UP000068026"/>
    </source>
</evidence>
<evidence type="ECO:0000259" key="4">
    <source>
        <dbReference type="PROSITE" id="PS50987"/>
    </source>
</evidence>
<dbReference type="GO" id="GO:0003700">
    <property type="term" value="F:DNA-binding transcription factor activity"/>
    <property type="evidence" value="ECO:0007669"/>
    <property type="project" value="InterPro"/>
</dbReference>
<dbReference type="Gene3D" id="1.10.10.10">
    <property type="entry name" value="Winged helix-like DNA-binding domain superfamily/Winged helix DNA-binding domain"/>
    <property type="match status" value="1"/>
</dbReference>
<keyword evidence="2" id="KW-0238">DNA-binding</keyword>
<proteinExistence type="predicted"/>
<name>A0A0X8VBD1_ANAPI</name>
<evidence type="ECO:0000313" key="5">
    <source>
        <dbReference type="EMBL" id="AMJ39974.1"/>
    </source>
</evidence>
<keyword evidence="3" id="KW-0804">Transcription</keyword>
<evidence type="ECO:0000256" key="1">
    <source>
        <dbReference type="ARBA" id="ARBA00023015"/>
    </source>
</evidence>
<dbReference type="EMBL" id="CP014223">
    <property type="protein sequence ID" value="AMJ39974.1"/>
    <property type="molecule type" value="Genomic_DNA"/>
</dbReference>
<dbReference type="Pfam" id="PF01022">
    <property type="entry name" value="HTH_5"/>
    <property type="match status" value="1"/>
</dbReference>
<dbReference type="GO" id="GO:0003677">
    <property type="term" value="F:DNA binding"/>
    <property type="evidence" value="ECO:0007669"/>
    <property type="project" value="UniProtKB-KW"/>
</dbReference>
<dbReference type="PANTHER" id="PTHR33154">
    <property type="entry name" value="TRANSCRIPTIONAL REGULATOR, ARSR FAMILY"/>
    <property type="match status" value="1"/>
</dbReference>
<protein>
    <submittedName>
        <fullName evidence="6">Regulatory protein, arsR family</fullName>
    </submittedName>
    <submittedName>
        <fullName evidence="5">Transcriptional repressor SdpR</fullName>
    </submittedName>
</protein>
<evidence type="ECO:0000256" key="2">
    <source>
        <dbReference type="ARBA" id="ARBA00023125"/>
    </source>
</evidence>